<dbReference type="Gene3D" id="2.80.10.50">
    <property type="match status" value="1"/>
</dbReference>
<dbReference type="EMBL" id="QGKM01000021">
    <property type="protein sequence ID" value="PWQ97846.1"/>
    <property type="molecule type" value="Genomic_DNA"/>
</dbReference>
<dbReference type="Proteomes" id="UP000245539">
    <property type="component" value="Unassembled WGS sequence"/>
</dbReference>
<dbReference type="InterPro" id="IPR025232">
    <property type="entry name" value="DUF4174"/>
</dbReference>
<evidence type="ECO:0000256" key="2">
    <source>
        <dbReference type="SAM" id="SignalP"/>
    </source>
</evidence>
<keyword evidence="1 2" id="KW-0732">Signal</keyword>
<feature type="chain" id="PRO_5016282437" description="Ricin B lectin domain-containing protein" evidence="2">
    <location>
        <begin position="24"/>
        <end position="307"/>
    </location>
</feature>
<evidence type="ECO:0000313" key="5">
    <source>
        <dbReference type="Proteomes" id="UP000245539"/>
    </source>
</evidence>
<dbReference type="AlphaFoldDB" id="A0A317CH00"/>
<dbReference type="OrthoDB" id="5893017at2"/>
<protein>
    <recommendedName>
        <fullName evidence="3">Ricin B lectin domain-containing protein</fullName>
    </recommendedName>
</protein>
<name>A0A317CH00_9GAMM</name>
<sequence>MMKLTLLPLTAIAFLSVAGTSQAAAPDLKTPGPVIYLADNLDEADNLGWCIDTVGRGFSDKLHTHSCKPNGGDVQFMHSADTLQISSATYDNKCATMLDAVPKAGTKLGLLDCQANAASQQFDYSTTEGTFHPNSNADLCLSVGNGSRSAGPFMSRDLSLTACDSTDTKFKQWKILMKPVEQLSATKALSEFAWKKRQIVVFTPSADDPRMRNFNTIQRNFADDFAERFLQVWVAEADKRVTLAGKPRSDVSAESFYQRFQVKPNEFRIVLIGYDQGEKLRQSELNIDYLLGTIDQMPMRQQEMRSQ</sequence>
<keyword evidence="5" id="KW-1185">Reference proteome</keyword>
<dbReference type="RefSeq" id="WP_109837367.1">
    <property type="nucleotide sequence ID" value="NZ_QGKM01000021.1"/>
</dbReference>
<dbReference type="PROSITE" id="PS50231">
    <property type="entry name" value="RICIN_B_LECTIN"/>
    <property type="match status" value="1"/>
</dbReference>
<dbReference type="Pfam" id="PF13778">
    <property type="entry name" value="DUF4174"/>
    <property type="match status" value="1"/>
</dbReference>
<dbReference type="Pfam" id="PF00652">
    <property type="entry name" value="Ricin_B_lectin"/>
    <property type="match status" value="1"/>
</dbReference>
<dbReference type="SMART" id="SM00458">
    <property type="entry name" value="RICIN"/>
    <property type="match status" value="1"/>
</dbReference>
<dbReference type="InterPro" id="IPR000772">
    <property type="entry name" value="Ricin_B_lectin"/>
</dbReference>
<dbReference type="SUPFAM" id="SSF50370">
    <property type="entry name" value="Ricin B-like lectins"/>
    <property type="match status" value="1"/>
</dbReference>
<gene>
    <name evidence="4" type="ORF">DKW60_09210</name>
</gene>
<dbReference type="InterPro" id="IPR035992">
    <property type="entry name" value="Ricin_B-like_lectins"/>
</dbReference>
<feature type="domain" description="Ricin B lectin" evidence="3">
    <location>
        <begin position="81"/>
        <end position="219"/>
    </location>
</feature>
<comment type="caution">
    <text evidence="4">The sequence shown here is derived from an EMBL/GenBank/DDBJ whole genome shotgun (WGS) entry which is preliminary data.</text>
</comment>
<feature type="signal peptide" evidence="2">
    <location>
        <begin position="1"/>
        <end position="23"/>
    </location>
</feature>
<evidence type="ECO:0000313" key="4">
    <source>
        <dbReference type="EMBL" id="PWQ97846.1"/>
    </source>
</evidence>
<accession>A0A317CH00</accession>
<proteinExistence type="predicted"/>
<organism evidence="4 5">
    <name type="scientific">Leucothrix pacifica</name>
    <dbReference type="NCBI Taxonomy" id="1247513"/>
    <lineage>
        <taxon>Bacteria</taxon>
        <taxon>Pseudomonadati</taxon>
        <taxon>Pseudomonadota</taxon>
        <taxon>Gammaproteobacteria</taxon>
        <taxon>Thiotrichales</taxon>
        <taxon>Thiotrichaceae</taxon>
        <taxon>Leucothrix</taxon>
    </lineage>
</organism>
<evidence type="ECO:0000259" key="3">
    <source>
        <dbReference type="SMART" id="SM00458"/>
    </source>
</evidence>
<evidence type="ECO:0000256" key="1">
    <source>
        <dbReference type="ARBA" id="ARBA00022729"/>
    </source>
</evidence>
<reference evidence="4 5" key="1">
    <citation type="submission" date="2018-05" db="EMBL/GenBank/DDBJ databases">
        <title>Leucothrix arctica sp. nov., isolated from Arctic seawater.</title>
        <authorList>
            <person name="Choi A."/>
            <person name="Baek K."/>
        </authorList>
    </citation>
    <scope>NUCLEOTIDE SEQUENCE [LARGE SCALE GENOMIC DNA]</scope>
    <source>
        <strain evidence="4 5">JCM 18388</strain>
    </source>
</reference>